<dbReference type="InterPro" id="IPR058063">
    <property type="entry name" value="FFLEE_fam"/>
</dbReference>
<dbReference type="Pfam" id="PF26621">
    <property type="entry name" value="DUF8198"/>
    <property type="match status" value="1"/>
</dbReference>
<protein>
    <recommendedName>
        <fullName evidence="1">DUF8198 domain-containing protein</fullName>
    </recommendedName>
</protein>
<comment type="caution">
    <text evidence="2">The sequence shown here is derived from an EMBL/GenBank/DDBJ whole genome shotgun (WGS) entry which is preliminary data.</text>
</comment>
<evidence type="ECO:0000313" key="2">
    <source>
        <dbReference type="EMBL" id="PDW04229.1"/>
    </source>
</evidence>
<evidence type="ECO:0000313" key="3">
    <source>
        <dbReference type="Proteomes" id="UP000220527"/>
    </source>
</evidence>
<evidence type="ECO:0000259" key="1">
    <source>
        <dbReference type="Pfam" id="PF26621"/>
    </source>
</evidence>
<feature type="domain" description="DUF8198" evidence="1">
    <location>
        <begin position="4"/>
        <end position="202"/>
    </location>
</feature>
<dbReference type="OrthoDB" id="7957365at2"/>
<gene>
    <name evidence="2" type="ORF">CJ255_04570</name>
</gene>
<proteinExistence type="predicted"/>
<dbReference type="RefSeq" id="WP_097642912.1">
    <property type="nucleotide sequence ID" value="NZ_NQWI01000013.1"/>
</dbReference>
<name>A0A2A6RMY5_9CHLR</name>
<keyword evidence="3" id="KW-1185">Reference proteome</keyword>
<accession>A0A2A6RMY5</accession>
<dbReference type="EMBL" id="NQWI01000013">
    <property type="protein sequence ID" value="PDW04229.1"/>
    <property type="molecule type" value="Genomic_DNA"/>
</dbReference>
<dbReference type="Proteomes" id="UP000220527">
    <property type="component" value="Unassembled WGS sequence"/>
</dbReference>
<dbReference type="InterPro" id="IPR058511">
    <property type="entry name" value="DUF8198"/>
</dbReference>
<dbReference type="AlphaFoldDB" id="A0A2A6RMY5"/>
<organism evidence="2 3">
    <name type="scientific">Candidatus Viridilinea mediisalina</name>
    <dbReference type="NCBI Taxonomy" id="2024553"/>
    <lineage>
        <taxon>Bacteria</taxon>
        <taxon>Bacillati</taxon>
        <taxon>Chloroflexota</taxon>
        <taxon>Chloroflexia</taxon>
        <taxon>Chloroflexales</taxon>
        <taxon>Chloroflexineae</taxon>
        <taxon>Oscillochloridaceae</taxon>
        <taxon>Candidatus Viridilinea</taxon>
    </lineage>
</organism>
<reference evidence="3" key="1">
    <citation type="submission" date="2017-08" db="EMBL/GenBank/DDBJ databases">
        <authorList>
            <person name="Grouzdev D.S."/>
            <person name="Gaisin V.A."/>
            <person name="Rysina M.S."/>
            <person name="Gorlenko V.M."/>
        </authorList>
    </citation>
    <scope>NUCLEOTIDE SEQUENCE [LARGE SCALE GENOMIC DNA]</scope>
    <source>
        <strain evidence="3">Kir15-3F</strain>
    </source>
</reference>
<dbReference type="NCBIfam" id="NF047641">
    <property type="entry name" value="FFLEE_fam"/>
    <property type="match status" value="1"/>
</dbReference>
<sequence>MTTFKQYRLALQSFQSKRLSRDYSDLAEISQYQPVGDFFFNEMYGPHDFSERDAAARRLHQLTQILPGVGMRDVNEVLELLELTKRLDDELAQRMLDKQIGLDFDEPAYEQCYRELDNYEERLHQIKLVDNSIYNVFRLSRSHLLGIALHSSQIFARILGLEAAHTFLVRGYDAVTGVQNINLFAETVYTREIVRLKRIFGRDE</sequence>